<gene>
    <name evidence="3" type="ORF">DCAR_023474</name>
</gene>
<feature type="region of interest" description="Disordered" evidence="2">
    <location>
        <begin position="234"/>
        <end position="262"/>
    </location>
</feature>
<evidence type="ECO:0000313" key="3">
    <source>
        <dbReference type="EMBL" id="KZM86340.1"/>
    </source>
</evidence>
<proteinExistence type="predicted"/>
<comment type="caution">
    <text evidence="3">The sequence shown here is derived from an EMBL/GenBank/DDBJ whole genome shotgun (WGS) entry which is preliminary data.</text>
</comment>
<evidence type="ECO:0000256" key="2">
    <source>
        <dbReference type="SAM" id="MobiDB-lite"/>
    </source>
</evidence>
<feature type="coiled-coil region" evidence="1">
    <location>
        <begin position="161"/>
        <end position="209"/>
    </location>
</feature>
<organism evidence="3">
    <name type="scientific">Daucus carota subsp. sativus</name>
    <name type="common">Carrot</name>
    <dbReference type="NCBI Taxonomy" id="79200"/>
    <lineage>
        <taxon>Eukaryota</taxon>
        <taxon>Viridiplantae</taxon>
        <taxon>Streptophyta</taxon>
        <taxon>Embryophyta</taxon>
        <taxon>Tracheophyta</taxon>
        <taxon>Spermatophyta</taxon>
        <taxon>Magnoliopsida</taxon>
        <taxon>eudicotyledons</taxon>
        <taxon>Gunneridae</taxon>
        <taxon>Pentapetalae</taxon>
        <taxon>asterids</taxon>
        <taxon>campanulids</taxon>
        <taxon>Apiales</taxon>
        <taxon>Apiaceae</taxon>
        <taxon>Apioideae</taxon>
        <taxon>Scandiceae</taxon>
        <taxon>Daucinae</taxon>
        <taxon>Daucus</taxon>
        <taxon>Daucus sect. Daucus</taxon>
    </lineage>
</organism>
<evidence type="ECO:0000256" key="1">
    <source>
        <dbReference type="SAM" id="Coils"/>
    </source>
</evidence>
<dbReference type="EMBL" id="LNRQ01000007">
    <property type="protein sequence ID" value="KZM86340.1"/>
    <property type="molecule type" value="Genomic_DNA"/>
</dbReference>
<reference evidence="3" key="1">
    <citation type="journal article" date="2016" name="Nat. Genet.">
        <title>A high-quality carrot genome assembly provides new insights into carotenoid accumulation and asterid genome evolution.</title>
        <authorList>
            <person name="Iorizzo M."/>
            <person name="Ellison S."/>
            <person name="Senalik D."/>
            <person name="Zeng P."/>
            <person name="Satapoomin P."/>
            <person name="Huang J."/>
            <person name="Bowman M."/>
            <person name="Iovene M."/>
            <person name="Sanseverino W."/>
            <person name="Cavagnaro P."/>
            <person name="Yildiz M."/>
            <person name="Macko-Podgorni A."/>
            <person name="Moranska E."/>
            <person name="Grzebelus E."/>
            <person name="Grzebelus D."/>
            <person name="Ashrafi H."/>
            <person name="Zheng Z."/>
            <person name="Cheng S."/>
            <person name="Spooner D."/>
            <person name="Van Deynze A."/>
            <person name="Simon P."/>
        </authorList>
    </citation>
    <scope>NUCLEOTIDE SEQUENCE [LARGE SCALE GENOMIC DNA]</scope>
    <source>
        <tissue evidence="3">Leaf</tissue>
    </source>
</reference>
<dbReference type="Gramene" id="KZM86340">
    <property type="protein sequence ID" value="KZM86340"/>
    <property type="gene ID" value="DCAR_023474"/>
</dbReference>
<protein>
    <submittedName>
        <fullName evidence="3">Uncharacterized protein</fullName>
    </submittedName>
</protein>
<dbReference type="AlphaFoldDB" id="A0A161ZK46"/>
<sequence>MQDNRWQFAGIFYGLTRQQSVHIDRALRGLLNMQLTEEGCRDLRRWISADNTSYHFILTIVAGEGLYVAMRGPFRGVKARFENGRVTPIDVEIMNYHMDYSIGEAVVEEADRFIIIGADNIWNVLGNQGVVDCVPLRATRQDVRNIQGNESDEVLVKSSFLAELQRRVLKAESALRVKDEENDILHQRLQQYENRWSEYEGKMKSMEEVWQKQMRSLQSSLSIAKKSLALDESARNSDASVNDDRDSSWETGSNFRSRESNGVRPMSAGLSVISRLAEEFDQRSQVFGDDAKFLVEVKSGQVDASLNPDRELRRLKQIFEGWKKDYGARLRETKVILTKLGSEEGSGDKLKKKWWGRLNSSRIN</sequence>
<name>A0A161ZK46_DAUCS</name>
<dbReference type="STRING" id="79200.A0A161ZK46"/>
<keyword evidence="1" id="KW-0175">Coiled coil</keyword>
<accession>A0A161ZK46</accession>